<dbReference type="InterPro" id="IPR036291">
    <property type="entry name" value="NAD(P)-bd_dom_sf"/>
</dbReference>
<keyword evidence="3" id="KW-1185">Reference proteome</keyword>
<comment type="caution">
    <text evidence="2">The sequence shown here is derived from an EMBL/GenBank/DDBJ whole genome shotgun (WGS) entry which is preliminary data.</text>
</comment>
<accession>A0ABU9DH78</accession>
<evidence type="ECO:0000259" key="1">
    <source>
        <dbReference type="Pfam" id="PF03435"/>
    </source>
</evidence>
<proteinExistence type="predicted"/>
<dbReference type="RefSeq" id="WP_341415294.1">
    <property type="nucleotide sequence ID" value="NZ_JBBPCC010000005.1"/>
</dbReference>
<name>A0ABU9DH78_9BACL</name>
<dbReference type="SUPFAM" id="SSF51735">
    <property type="entry name" value="NAD(P)-binding Rossmann-fold domains"/>
    <property type="match status" value="1"/>
</dbReference>
<evidence type="ECO:0000313" key="3">
    <source>
        <dbReference type="Proteomes" id="UP001469365"/>
    </source>
</evidence>
<dbReference type="Gene3D" id="3.40.50.720">
    <property type="entry name" value="NAD(P)-binding Rossmann-like Domain"/>
    <property type="match status" value="1"/>
</dbReference>
<dbReference type="PANTHER" id="PTHR43796">
    <property type="entry name" value="CARBOXYNORSPERMIDINE SYNTHASE"/>
    <property type="match status" value="1"/>
</dbReference>
<reference evidence="2 3" key="1">
    <citation type="submission" date="2024-04" db="EMBL/GenBank/DDBJ databases">
        <title>draft genome sequnece of Paenibacillus filicis.</title>
        <authorList>
            <person name="Kim D.-U."/>
        </authorList>
    </citation>
    <scope>NUCLEOTIDE SEQUENCE [LARGE SCALE GENOMIC DNA]</scope>
    <source>
        <strain evidence="2 3">KACC14197</strain>
    </source>
</reference>
<evidence type="ECO:0000313" key="2">
    <source>
        <dbReference type="EMBL" id="MEK8128225.1"/>
    </source>
</evidence>
<dbReference type="EMBL" id="JBBPCC010000005">
    <property type="protein sequence ID" value="MEK8128225.1"/>
    <property type="molecule type" value="Genomic_DNA"/>
</dbReference>
<protein>
    <submittedName>
        <fullName evidence="2">Saccharopine dehydrogenase NADP-binding domain-containing protein</fullName>
    </submittedName>
</protein>
<sequence length="360" mass="39024">MKEQIVVVGGYGHVGQTVCRELAALFPGQVYAAGRSLERAEQFSRETGGVVKPMRLDIHGTPEPSALADIRLLVMCVDQTDTVFVRACLSQGIDYLDITADDRFLSRAEGLHRDAEQGGATAVLSIGLAPGLTNLLAAYASRLLDRTDTIDISIMLGLGDQHGKAALEWTVDNLSTTYAVVEHGSNRRVSSFTDGRRTDFGASLGRRTAYRFNFADQHALARTLGAPSVATRLCFDSAAITGLVAGMRASGVSRLLRLRPVRDAAVRLLGHVKLGSAGFALKIDTAGEKDGRRLTVECFLQGEREAELTGRVAVVIAEAIYRSRQRHGIYHVEQLFQWNPVVSALGQAVTWSYRVNDGPE</sequence>
<dbReference type="Gene3D" id="3.30.360.10">
    <property type="entry name" value="Dihydrodipicolinate Reductase, domain 2"/>
    <property type="match status" value="1"/>
</dbReference>
<gene>
    <name evidence="2" type="ORF">WMW72_09955</name>
</gene>
<dbReference type="Proteomes" id="UP001469365">
    <property type="component" value="Unassembled WGS sequence"/>
</dbReference>
<feature type="domain" description="Saccharopine dehydrogenase NADP binding" evidence="1">
    <location>
        <begin position="5"/>
        <end position="123"/>
    </location>
</feature>
<dbReference type="InterPro" id="IPR005097">
    <property type="entry name" value="Sacchrp_dh_NADP-bd"/>
</dbReference>
<dbReference type="PANTHER" id="PTHR43796:SF2">
    <property type="entry name" value="CARBOXYNORSPERMIDINE SYNTHASE"/>
    <property type="match status" value="1"/>
</dbReference>
<dbReference type="Pfam" id="PF03435">
    <property type="entry name" value="Sacchrp_dh_NADP"/>
    <property type="match status" value="1"/>
</dbReference>
<organism evidence="2 3">
    <name type="scientific">Paenibacillus filicis</name>
    <dbReference type="NCBI Taxonomy" id="669464"/>
    <lineage>
        <taxon>Bacteria</taxon>
        <taxon>Bacillati</taxon>
        <taxon>Bacillota</taxon>
        <taxon>Bacilli</taxon>
        <taxon>Bacillales</taxon>
        <taxon>Paenibacillaceae</taxon>
        <taxon>Paenibacillus</taxon>
    </lineage>
</organism>